<comment type="similarity">
    <text evidence="5">Belongs to the GRAS family.</text>
</comment>
<organism evidence="7 8">
    <name type="scientific">Erythroxylum novogranatense</name>
    <dbReference type="NCBI Taxonomy" id="1862640"/>
    <lineage>
        <taxon>Eukaryota</taxon>
        <taxon>Viridiplantae</taxon>
        <taxon>Streptophyta</taxon>
        <taxon>Embryophyta</taxon>
        <taxon>Tracheophyta</taxon>
        <taxon>Spermatophyta</taxon>
        <taxon>Magnoliopsida</taxon>
        <taxon>eudicotyledons</taxon>
        <taxon>Gunneridae</taxon>
        <taxon>Pentapetalae</taxon>
        <taxon>rosids</taxon>
        <taxon>fabids</taxon>
        <taxon>Malpighiales</taxon>
        <taxon>Erythroxylaceae</taxon>
        <taxon>Erythroxylum</taxon>
    </lineage>
</organism>
<feature type="short sequence motif" description="VHIID" evidence="5">
    <location>
        <begin position="531"/>
        <end position="535"/>
    </location>
</feature>
<feature type="region of interest" description="Disordered" evidence="6">
    <location>
        <begin position="162"/>
        <end position="182"/>
    </location>
</feature>
<dbReference type="Pfam" id="PF03514">
    <property type="entry name" value="GRAS"/>
    <property type="match status" value="1"/>
</dbReference>
<feature type="region of interest" description="Disordered" evidence="6">
    <location>
        <begin position="60"/>
        <end position="112"/>
    </location>
</feature>
<proteinExistence type="inferred from homology"/>
<comment type="subcellular location">
    <subcellularLocation>
        <location evidence="1">Nucleus</location>
    </subcellularLocation>
</comment>
<evidence type="ECO:0000256" key="6">
    <source>
        <dbReference type="SAM" id="MobiDB-lite"/>
    </source>
</evidence>
<evidence type="ECO:0000313" key="8">
    <source>
        <dbReference type="Proteomes" id="UP001159364"/>
    </source>
</evidence>
<dbReference type="InterPro" id="IPR005202">
    <property type="entry name" value="TF_GRAS"/>
</dbReference>
<feature type="compositionally biased region" description="Basic and acidic residues" evidence="6">
    <location>
        <begin position="303"/>
        <end position="346"/>
    </location>
</feature>
<evidence type="ECO:0000313" key="7">
    <source>
        <dbReference type="EMBL" id="KAJ8750604.1"/>
    </source>
</evidence>
<dbReference type="PANTHER" id="PTHR31636">
    <property type="entry name" value="OSJNBA0084A10.13 PROTEIN-RELATED"/>
    <property type="match status" value="1"/>
</dbReference>
<feature type="region of interest" description="Leucine repeat II (LRII)" evidence="5">
    <location>
        <begin position="581"/>
        <end position="613"/>
    </location>
</feature>
<protein>
    <submittedName>
        <fullName evidence="7">Uncharacterized protein</fullName>
    </submittedName>
</protein>
<evidence type="ECO:0000256" key="5">
    <source>
        <dbReference type="PROSITE-ProRule" id="PRU01191"/>
    </source>
</evidence>
<feature type="region of interest" description="Disordered" evidence="6">
    <location>
        <begin position="390"/>
        <end position="414"/>
    </location>
</feature>
<evidence type="ECO:0000256" key="3">
    <source>
        <dbReference type="ARBA" id="ARBA00023163"/>
    </source>
</evidence>
<comment type="caution">
    <text evidence="7">The sequence shown here is derived from an EMBL/GenBank/DDBJ whole genome shotgun (WGS) entry which is preliminary data.</text>
</comment>
<keyword evidence="2" id="KW-0805">Transcription regulation</keyword>
<comment type="caution">
    <text evidence="5">Lacks conserved residue(s) required for the propagation of feature annotation.</text>
</comment>
<dbReference type="GO" id="GO:0005634">
    <property type="term" value="C:nucleus"/>
    <property type="evidence" value="ECO:0007669"/>
    <property type="project" value="UniProtKB-SubCell"/>
</dbReference>
<keyword evidence="3" id="KW-0804">Transcription</keyword>
<feature type="compositionally biased region" description="Polar residues" evidence="6">
    <location>
        <begin position="65"/>
        <end position="96"/>
    </location>
</feature>
<accession>A0AAV8SF13</accession>
<sequence>MIMEHNHIDFSDYTIGYNIDEQTDFPYSDQFFNMENEFKFDVPSPAFNFMDVLSDPPDPDPGSFIKSSISSPGEDSLAASRSFSPLETSSGSSTGWSPEGVAISSSNDSDSSDPVLSFISQMLMDENMENKPFMFDPSALRDTERSLFDAIGEQYLLSPNSPLTSVSHESPDSLSKADTSHGFSTMTSTGTRDFVDIHGVGNVQDVIESKRKVQDVNPSPKKISLPEDYYFQFNTQFSADPSTTHTTRSGGLNNSSASEMVQNMFNDTESVLQFQRGLEEASKFLPKITRLVIDPESNVPTMEQKKESPKAVVKEEKLKTERSSKEGSRGRKNHEREDSEEEERRSYKQSAGNVEDGELSEMFDKVLLWNCGADPASFCFDKAKEDGARKQLSADDHQGNASNGGKTRARKEGKEETVDLRSLLILCAQSVSAYDFRTANELLKQIRQHSSRTGDGSQRLAHFFANGLEARMAGSSIDFQTFFTSLTTKRTTAADILKSYKTMLNACPYKRFSIFFANKMILHAAEKASTLHIVDFGVLYGYQWPMLIQKLSYRPGGPPKLRITGIELPQRGLRPAERIEETGRRLAKYCERFNVPFEYNPIPAQHWEKIPIEDLKITRDEVLAVNCLSRFKHLHDETDEVSCPRDAVLALIRKMKPDIFVLSVMNGSYNAPFFLTRFREALFHFSSIFDMLDCTVPRDDPERLMMETEFHGREAMNAVACEGLERIERPETCKQWQARIMKAGFKSLPLDEMLMKKLRSLLKAGYHKDFVIDQENDWMLQGWKGRINYASSCWVPS</sequence>
<evidence type="ECO:0000256" key="4">
    <source>
        <dbReference type="ARBA" id="ARBA00023242"/>
    </source>
</evidence>
<dbReference type="AlphaFoldDB" id="A0AAV8SF13"/>
<reference evidence="7 8" key="1">
    <citation type="submission" date="2021-09" db="EMBL/GenBank/DDBJ databases">
        <title>Genomic insights and catalytic innovation underlie evolution of tropane alkaloids biosynthesis.</title>
        <authorList>
            <person name="Wang Y.-J."/>
            <person name="Tian T."/>
            <person name="Huang J.-P."/>
            <person name="Huang S.-X."/>
        </authorList>
    </citation>
    <scope>NUCLEOTIDE SEQUENCE [LARGE SCALE GENOMIC DNA]</scope>
    <source>
        <strain evidence="7">KIB-2018</strain>
        <tissue evidence="7">Leaf</tissue>
    </source>
</reference>
<dbReference type="Proteomes" id="UP001159364">
    <property type="component" value="Linkage Group LG11"/>
</dbReference>
<dbReference type="PROSITE" id="PS50985">
    <property type="entry name" value="GRAS"/>
    <property type="match status" value="1"/>
</dbReference>
<feature type="region of interest" description="SAW" evidence="5">
    <location>
        <begin position="720"/>
        <end position="795"/>
    </location>
</feature>
<feature type="region of interest" description="Disordered" evidence="6">
    <location>
        <begin position="299"/>
        <end position="355"/>
    </location>
</feature>
<feature type="region of interest" description="VHIID" evidence="5">
    <location>
        <begin position="500"/>
        <end position="565"/>
    </location>
</feature>
<dbReference type="EMBL" id="JAIWQS010000011">
    <property type="protein sequence ID" value="KAJ8750604.1"/>
    <property type="molecule type" value="Genomic_DNA"/>
</dbReference>
<evidence type="ECO:0000256" key="2">
    <source>
        <dbReference type="ARBA" id="ARBA00023015"/>
    </source>
</evidence>
<keyword evidence="8" id="KW-1185">Reference proteome</keyword>
<gene>
    <name evidence="7" type="ORF">K2173_015778</name>
</gene>
<evidence type="ECO:0000256" key="1">
    <source>
        <dbReference type="ARBA" id="ARBA00004123"/>
    </source>
</evidence>
<keyword evidence="4" id="KW-0539">Nucleus</keyword>
<name>A0AAV8SF13_9ROSI</name>